<organism evidence="8 9">
    <name type="scientific">Agrobacterium vitis</name>
    <name type="common">Rhizobium vitis</name>
    <dbReference type="NCBI Taxonomy" id="373"/>
    <lineage>
        <taxon>Bacteria</taxon>
        <taxon>Pseudomonadati</taxon>
        <taxon>Pseudomonadota</taxon>
        <taxon>Alphaproteobacteria</taxon>
        <taxon>Hyphomicrobiales</taxon>
        <taxon>Rhizobiaceae</taxon>
        <taxon>Rhizobium/Agrobacterium group</taxon>
        <taxon>Agrobacterium</taxon>
    </lineage>
</organism>
<keyword evidence="3" id="KW-1003">Cell membrane</keyword>
<protein>
    <submittedName>
        <fullName evidence="8">Putative sulfate exporter family transporter</fullName>
    </submittedName>
</protein>
<feature type="transmembrane region" description="Helical" evidence="7">
    <location>
        <begin position="7"/>
        <end position="30"/>
    </location>
</feature>
<evidence type="ECO:0000313" key="8">
    <source>
        <dbReference type="EMBL" id="MUZ74890.1"/>
    </source>
</evidence>
<evidence type="ECO:0000256" key="2">
    <source>
        <dbReference type="ARBA" id="ARBA00007977"/>
    </source>
</evidence>
<feature type="transmembrane region" description="Helical" evidence="7">
    <location>
        <begin position="156"/>
        <end position="179"/>
    </location>
</feature>
<comment type="similarity">
    <text evidence="2">Belongs to the UPF0324 family.</text>
</comment>
<evidence type="ECO:0000256" key="4">
    <source>
        <dbReference type="ARBA" id="ARBA00022692"/>
    </source>
</evidence>
<dbReference type="GO" id="GO:0005886">
    <property type="term" value="C:plasma membrane"/>
    <property type="evidence" value="ECO:0007669"/>
    <property type="project" value="UniProtKB-SubCell"/>
</dbReference>
<dbReference type="Proteomes" id="UP000477951">
    <property type="component" value="Unassembled WGS sequence"/>
</dbReference>
<feature type="transmembrane region" description="Helical" evidence="7">
    <location>
        <begin position="222"/>
        <end position="240"/>
    </location>
</feature>
<evidence type="ECO:0000256" key="5">
    <source>
        <dbReference type="ARBA" id="ARBA00022989"/>
    </source>
</evidence>
<keyword evidence="4 7" id="KW-0812">Transmembrane</keyword>
<accession>A0A6L6VG57</accession>
<keyword evidence="6 7" id="KW-0472">Membrane</keyword>
<evidence type="ECO:0000256" key="1">
    <source>
        <dbReference type="ARBA" id="ARBA00004651"/>
    </source>
</evidence>
<feature type="transmembrane region" description="Helical" evidence="7">
    <location>
        <begin position="191"/>
        <end position="216"/>
    </location>
</feature>
<evidence type="ECO:0000313" key="9">
    <source>
        <dbReference type="Proteomes" id="UP000477951"/>
    </source>
</evidence>
<feature type="transmembrane region" description="Helical" evidence="7">
    <location>
        <begin position="98"/>
        <end position="116"/>
    </location>
</feature>
<sequence>MRLFRPVISLAPGIALSSAVALGGYALAFTVQRVTGRMPVDALVWCILLGTLIKSLFILPAVVNKGIHLCAKTVLELAIVLLGASVSISQIAGSGFTLIAWVIAVLCCGLVSSYVIGRVIGLPHPLALLVACGNSICGNSAIMAAAPVIGADADEVASSIAFTAVLGILVVLLLPLVAFQAGLDPRHYGILAGMTVYAVPQVLAATASFGLVSLQIGTLVKLIRVMMLGPVLLGLGLLGLEMSARGMEMGCGRANERKNGCQFGLAQLAPWFIVGFLALMVARSMDVLPHGLLVPSQHLSGFLTTLSMAALGLQVDLRSLLASGGRVLAAGSLSILALTAIALMAIHFMV</sequence>
<feature type="transmembrane region" description="Helical" evidence="7">
    <location>
        <begin position="128"/>
        <end position="150"/>
    </location>
</feature>
<feature type="transmembrane region" description="Helical" evidence="7">
    <location>
        <begin position="42"/>
        <end position="62"/>
    </location>
</feature>
<dbReference type="Pfam" id="PF03601">
    <property type="entry name" value="Cons_hypoth698"/>
    <property type="match status" value="1"/>
</dbReference>
<comment type="subcellular location">
    <subcellularLocation>
        <location evidence="1">Cell membrane</location>
        <topology evidence="1">Multi-pass membrane protein</topology>
    </subcellularLocation>
</comment>
<dbReference type="AlphaFoldDB" id="A0A6L6VG57"/>
<proteinExistence type="inferred from homology"/>
<gene>
    <name evidence="8" type="ORF">GOZ90_19555</name>
</gene>
<evidence type="ECO:0000256" key="3">
    <source>
        <dbReference type="ARBA" id="ARBA00022475"/>
    </source>
</evidence>
<dbReference type="PANTHER" id="PTHR30106:SF2">
    <property type="entry name" value="UPF0324 INNER MEMBRANE PROTEIN YEIH"/>
    <property type="match status" value="1"/>
</dbReference>
<evidence type="ECO:0000256" key="7">
    <source>
        <dbReference type="SAM" id="Phobius"/>
    </source>
</evidence>
<dbReference type="PANTHER" id="PTHR30106">
    <property type="entry name" value="INNER MEMBRANE PROTEIN YEIH-RELATED"/>
    <property type="match status" value="1"/>
</dbReference>
<feature type="transmembrane region" description="Helical" evidence="7">
    <location>
        <begin position="327"/>
        <end position="349"/>
    </location>
</feature>
<feature type="transmembrane region" description="Helical" evidence="7">
    <location>
        <begin position="261"/>
        <end position="282"/>
    </location>
</feature>
<name>A0A6L6VG57_AGRVI</name>
<reference evidence="8 9" key="1">
    <citation type="submission" date="2019-12" db="EMBL/GenBank/DDBJ databases">
        <title>Whole-genome sequencing of Allorhizobium vitis.</title>
        <authorList>
            <person name="Gan H.M."/>
            <person name="Szegedi E."/>
            <person name="Burr T."/>
            <person name="Savka M.A."/>
        </authorList>
    </citation>
    <scope>NUCLEOTIDE SEQUENCE [LARGE SCALE GENOMIC DNA]</scope>
    <source>
        <strain evidence="8 9">CG516</strain>
    </source>
</reference>
<feature type="transmembrane region" description="Helical" evidence="7">
    <location>
        <begin position="74"/>
        <end position="92"/>
    </location>
</feature>
<comment type="caution">
    <text evidence="8">The sequence shown here is derived from an EMBL/GenBank/DDBJ whole genome shotgun (WGS) entry which is preliminary data.</text>
</comment>
<keyword evidence="5 7" id="KW-1133">Transmembrane helix</keyword>
<dbReference type="EMBL" id="WPHR01000020">
    <property type="protein sequence ID" value="MUZ74890.1"/>
    <property type="molecule type" value="Genomic_DNA"/>
</dbReference>
<dbReference type="InterPro" id="IPR018383">
    <property type="entry name" value="UPF0324_pro"/>
</dbReference>
<dbReference type="RefSeq" id="WP_156615789.1">
    <property type="nucleotide sequence ID" value="NZ_WPHR01000020.1"/>
</dbReference>
<feature type="transmembrane region" description="Helical" evidence="7">
    <location>
        <begin position="294"/>
        <end position="315"/>
    </location>
</feature>
<evidence type="ECO:0000256" key="6">
    <source>
        <dbReference type="ARBA" id="ARBA00023136"/>
    </source>
</evidence>